<dbReference type="AlphaFoldDB" id="A0A9D3THS7"/>
<keyword evidence="9" id="KW-1185">Reference proteome</keyword>
<evidence type="ECO:0000313" key="8">
    <source>
        <dbReference type="EMBL" id="KAG7492415.1"/>
    </source>
</evidence>
<reference evidence="8" key="1">
    <citation type="submission" date="2021-01" db="EMBL/GenBank/DDBJ databases">
        <authorList>
            <person name="Zahm M."/>
            <person name="Roques C."/>
            <person name="Cabau C."/>
            <person name="Klopp C."/>
            <person name="Donnadieu C."/>
            <person name="Jouanno E."/>
            <person name="Lampietro C."/>
            <person name="Louis A."/>
            <person name="Herpin A."/>
            <person name="Echchiki A."/>
            <person name="Berthelot C."/>
            <person name="Parey E."/>
            <person name="Roest-Crollius H."/>
            <person name="Braasch I."/>
            <person name="Postlethwait J."/>
            <person name="Bobe J."/>
            <person name="Montfort J."/>
            <person name="Bouchez O."/>
            <person name="Begum T."/>
            <person name="Mejri S."/>
            <person name="Adams A."/>
            <person name="Chen W.-J."/>
            <person name="Guiguen Y."/>
        </authorList>
    </citation>
    <scope>NUCLEOTIDE SEQUENCE</scope>
    <source>
        <strain evidence="8">YG-15Mar2019-1</strain>
        <tissue evidence="8">Brain</tissue>
    </source>
</reference>
<dbReference type="SMART" id="SM01025">
    <property type="entry name" value="BEN"/>
    <property type="match status" value="1"/>
</dbReference>
<organism evidence="8 9">
    <name type="scientific">Megalops atlanticus</name>
    <name type="common">Tarpon</name>
    <name type="synonym">Clupea gigantea</name>
    <dbReference type="NCBI Taxonomy" id="7932"/>
    <lineage>
        <taxon>Eukaryota</taxon>
        <taxon>Metazoa</taxon>
        <taxon>Chordata</taxon>
        <taxon>Craniata</taxon>
        <taxon>Vertebrata</taxon>
        <taxon>Euteleostomi</taxon>
        <taxon>Actinopterygii</taxon>
        <taxon>Neopterygii</taxon>
        <taxon>Teleostei</taxon>
        <taxon>Elopiformes</taxon>
        <taxon>Megalopidae</taxon>
        <taxon>Megalops</taxon>
    </lineage>
</organism>
<dbReference type="PROSITE" id="PS51457">
    <property type="entry name" value="BEN"/>
    <property type="match status" value="1"/>
</dbReference>
<protein>
    <recommendedName>
        <fullName evidence="7">BEN domain-containing protein</fullName>
    </recommendedName>
</protein>
<dbReference type="EMBL" id="JAFDVH010000001">
    <property type="protein sequence ID" value="KAG7492415.1"/>
    <property type="molecule type" value="Genomic_DNA"/>
</dbReference>
<evidence type="ECO:0000313" key="9">
    <source>
        <dbReference type="Proteomes" id="UP001046870"/>
    </source>
</evidence>
<dbReference type="GO" id="GO:0045666">
    <property type="term" value="P:positive regulation of neuron differentiation"/>
    <property type="evidence" value="ECO:0007669"/>
    <property type="project" value="InterPro"/>
</dbReference>
<dbReference type="InterPro" id="IPR018379">
    <property type="entry name" value="BEN_domain"/>
</dbReference>
<evidence type="ECO:0000256" key="2">
    <source>
        <dbReference type="ARBA" id="ARBA00022491"/>
    </source>
</evidence>
<dbReference type="OrthoDB" id="8858716at2759"/>
<feature type="region of interest" description="Disordered" evidence="6">
    <location>
        <begin position="1"/>
        <end position="90"/>
    </location>
</feature>
<comment type="subcellular location">
    <subcellularLocation>
        <location evidence="1">Nucleus</location>
    </subcellularLocation>
</comment>
<keyword evidence="3" id="KW-0805">Transcription regulation</keyword>
<evidence type="ECO:0000256" key="3">
    <source>
        <dbReference type="ARBA" id="ARBA00023015"/>
    </source>
</evidence>
<proteinExistence type="predicted"/>
<gene>
    <name evidence="8" type="ORF">MATL_G00014020</name>
</gene>
<keyword evidence="2" id="KW-0678">Repressor</keyword>
<dbReference type="Gene3D" id="1.10.10.2590">
    <property type="entry name" value="BEN domain"/>
    <property type="match status" value="1"/>
</dbReference>
<feature type="compositionally biased region" description="Acidic residues" evidence="6">
    <location>
        <begin position="14"/>
        <end position="25"/>
    </location>
</feature>
<evidence type="ECO:0000256" key="1">
    <source>
        <dbReference type="ARBA" id="ARBA00004123"/>
    </source>
</evidence>
<dbReference type="GO" id="GO:0003677">
    <property type="term" value="F:DNA binding"/>
    <property type="evidence" value="ECO:0007669"/>
    <property type="project" value="InterPro"/>
</dbReference>
<dbReference type="Proteomes" id="UP001046870">
    <property type="component" value="Chromosome 1"/>
</dbReference>
<dbReference type="Pfam" id="PF10523">
    <property type="entry name" value="BEN"/>
    <property type="match status" value="1"/>
</dbReference>
<dbReference type="PANTHER" id="PTHR35346">
    <property type="entry name" value="BEN DOMAIN-CONTAINING PROTEIN 6"/>
    <property type="match status" value="1"/>
</dbReference>
<dbReference type="GO" id="GO:0045746">
    <property type="term" value="P:negative regulation of Notch signaling pathway"/>
    <property type="evidence" value="ECO:0007669"/>
    <property type="project" value="InterPro"/>
</dbReference>
<accession>A0A9D3THS7</accession>
<evidence type="ECO:0000259" key="7">
    <source>
        <dbReference type="PROSITE" id="PS51457"/>
    </source>
</evidence>
<dbReference type="GO" id="GO:0003714">
    <property type="term" value="F:transcription corepressor activity"/>
    <property type="evidence" value="ECO:0007669"/>
    <property type="project" value="InterPro"/>
</dbReference>
<evidence type="ECO:0000256" key="4">
    <source>
        <dbReference type="ARBA" id="ARBA00023163"/>
    </source>
</evidence>
<dbReference type="InterPro" id="IPR037496">
    <property type="entry name" value="BEND6-like"/>
</dbReference>
<comment type="caution">
    <text evidence="8">The sequence shown here is derived from an EMBL/GenBank/DDBJ whole genome shotgun (WGS) entry which is preliminary data.</text>
</comment>
<dbReference type="PANTHER" id="PTHR35346:SF1">
    <property type="entry name" value="BEN DOMAIN-CONTAINING PROTEIN 6"/>
    <property type="match status" value="1"/>
</dbReference>
<name>A0A9D3THS7_MEGAT</name>
<evidence type="ECO:0000256" key="5">
    <source>
        <dbReference type="ARBA" id="ARBA00023242"/>
    </source>
</evidence>
<dbReference type="GO" id="GO:0005634">
    <property type="term" value="C:nucleus"/>
    <property type="evidence" value="ECO:0007669"/>
    <property type="project" value="UniProtKB-SubCell"/>
</dbReference>
<evidence type="ECO:0000256" key="6">
    <source>
        <dbReference type="SAM" id="MobiDB-lite"/>
    </source>
</evidence>
<keyword evidence="4" id="KW-0804">Transcription</keyword>
<feature type="domain" description="BEN" evidence="7">
    <location>
        <begin position="191"/>
        <end position="289"/>
    </location>
</feature>
<keyword evidence="5" id="KW-0539">Nucleus</keyword>
<sequence length="313" mass="35362">MRRKTKAKRVLDHENDDDDEEEDPKQDEIDHGLQKRRKQMYPAKEKADENSSSAAGLQKLKMRQAFDLDSPAAGQYTDSDSTPEESDYLQSRSKAELIAMVLCMQKEMESLKEQIRCLTACGKLARNLETLIERTQVWSSGNSKTPTPSIPTVPVEGDALIPTLLVSPGVLNGQYPPSREHQPEHHENSQRNGLFTEFITPELLERCNTGTTAQKLTNDLLRGLYERECLASHSISGIVYNKRGQPKPALPADEVQAILRTVQYFFPGKTDAEIKGYIRQKLQNEAKRLRRKPQLSVKVEVHTEPMGTEGIYT</sequence>